<dbReference type="Proteomes" id="UP000515160">
    <property type="component" value="Chromosome 3"/>
</dbReference>
<keyword evidence="4" id="KW-1185">Reference proteome</keyword>
<gene>
    <name evidence="5" type="primary">LOC117569549</name>
</gene>
<keyword evidence="1" id="KW-0175">Coiled coil</keyword>
<evidence type="ECO:0000313" key="4">
    <source>
        <dbReference type="Proteomes" id="UP000515160"/>
    </source>
</evidence>
<dbReference type="InterPro" id="IPR001304">
    <property type="entry name" value="C-type_lectin-like"/>
</dbReference>
<proteinExistence type="predicted"/>
<dbReference type="RefSeq" id="XP_034106648.1">
    <property type="nucleotide sequence ID" value="XM_034250757.2"/>
</dbReference>
<feature type="chain" id="PRO_5027968063" evidence="2">
    <location>
        <begin position="20"/>
        <end position="226"/>
    </location>
</feature>
<dbReference type="PANTHER" id="PTHR22803">
    <property type="entry name" value="MANNOSE, PHOSPHOLIPASE, LECTIN RECEPTOR RELATED"/>
    <property type="match status" value="1"/>
</dbReference>
<dbReference type="Pfam" id="PF00059">
    <property type="entry name" value="Lectin_C"/>
    <property type="match status" value="1"/>
</dbReference>
<dbReference type="AlphaFoldDB" id="A0A6P8X4G9"/>
<feature type="signal peptide" evidence="2">
    <location>
        <begin position="1"/>
        <end position="19"/>
    </location>
</feature>
<dbReference type="SUPFAM" id="SSF56436">
    <property type="entry name" value="C-type lectin-like"/>
    <property type="match status" value="1"/>
</dbReference>
<evidence type="ECO:0000313" key="5">
    <source>
        <dbReference type="RefSeq" id="XP_034106648.1"/>
    </source>
</evidence>
<keyword evidence="2" id="KW-0732">Signal</keyword>
<feature type="coiled-coil region" evidence="1">
    <location>
        <begin position="47"/>
        <end position="89"/>
    </location>
</feature>
<dbReference type="CDD" id="cd00037">
    <property type="entry name" value="CLECT"/>
    <property type="match status" value="1"/>
</dbReference>
<feature type="domain" description="C-type lectin" evidence="3">
    <location>
        <begin position="105"/>
        <end position="222"/>
    </location>
</feature>
<dbReference type="SMART" id="SM00034">
    <property type="entry name" value="CLECT"/>
    <property type="match status" value="1"/>
</dbReference>
<dbReference type="InterPro" id="IPR050111">
    <property type="entry name" value="C-type_lectin/snaclec_domain"/>
</dbReference>
<dbReference type="GeneID" id="117569549"/>
<accession>A0A6P8X4G9</accession>
<evidence type="ECO:0000256" key="1">
    <source>
        <dbReference type="SAM" id="Coils"/>
    </source>
</evidence>
<dbReference type="Gene3D" id="3.10.100.10">
    <property type="entry name" value="Mannose-Binding Protein A, subunit A"/>
    <property type="match status" value="1"/>
</dbReference>
<reference evidence="5" key="1">
    <citation type="submission" date="2025-08" db="UniProtKB">
        <authorList>
            <consortium name="RefSeq"/>
        </authorList>
    </citation>
    <scope>IDENTIFICATION</scope>
    <source>
        <strain evidence="5">15112-1751.03</strain>
        <tissue evidence="5">Whole Adult</tissue>
    </source>
</reference>
<protein>
    <submittedName>
        <fullName evidence="5">C-type lectin 37Db-like</fullName>
    </submittedName>
</protein>
<dbReference type="OrthoDB" id="7950296at2759"/>
<organism evidence="4 5">
    <name type="scientific">Drosophila albomicans</name>
    <name type="common">Fruit fly</name>
    <dbReference type="NCBI Taxonomy" id="7291"/>
    <lineage>
        <taxon>Eukaryota</taxon>
        <taxon>Metazoa</taxon>
        <taxon>Ecdysozoa</taxon>
        <taxon>Arthropoda</taxon>
        <taxon>Hexapoda</taxon>
        <taxon>Insecta</taxon>
        <taxon>Pterygota</taxon>
        <taxon>Neoptera</taxon>
        <taxon>Endopterygota</taxon>
        <taxon>Diptera</taxon>
        <taxon>Brachycera</taxon>
        <taxon>Muscomorpha</taxon>
        <taxon>Ephydroidea</taxon>
        <taxon>Drosophilidae</taxon>
        <taxon>Drosophila</taxon>
    </lineage>
</organism>
<sequence length="226" mass="26322">MKIVLKVLLIYLLLQIGNTQTCLESKKLDETCGSYCFKVVKQLLGHTNSLQKQVNGQESELKKETLERFANMEQQLRSLKEDIEKPKQNLNEETVKEFQKLYEKIGSKYYYIERQHKINWFAAVHKCHEHGSHLASIQNQQEFNALGPKLKGDHYWIDINDLGHKGVYRSHTTGQATPYFNWYNGEPNNNGHERCVALEERGQPTVQMNDQDCTALNLFVCELFEK</sequence>
<dbReference type="PROSITE" id="PS50041">
    <property type="entry name" value="C_TYPE_LECTIN_2"/>
    <property type="match status" value="1"/>
</dbReference>
<dbReference type="InterPro" id="IPR016187">
    <property type="entry name" value="CTDL_fold"/>
</dbReference>
<name>A0A6P8X4G9_DROAB</name>
<evidence type="ECO:0000256" key="2">
    <source>
        <dbReference type="SAM" id="SignalP"/>
    </source>
</evidence>
<dbReference type="InterPro" id="IPR016186">
    <property type="entry name" value="C-type_lectin-like/link_sf"/>
</dbReference>
<evidence type="ECO:0000259" key="3">
    <source>
        <dbReference type="PROSITE" id="PS50041"/>
    </source>
</evidence>